<organism evidence="2 3">
    <name type="scientific">Daedalea quercina L-15889</name>
    <dbReference type="NCBI Taxonomy" id="1314783"/>
    <lineage>
        <taxon>Eukaryota</taxon>
        <taxon>Fungi</taxon>
        <taxon>Dikarya</taxon>
        <taxon>Basidiomycota</taxon>
        <taxon>Agaricomycotina</taxon>
        <taxon>Agaricomycetes</taxon>
        <taxon>Polyporales</taxon>
        <taxon>Fomitopsis</taxon>
    </lineage>
</organism>
<feature type="compositionally biased region" description="Low complexity" evidence="1">
    <location>
        <begin position="25"/>
        <end position="35"/>
    </location>
</feature>
<evidence type="ECO:0000313" key="2">
    <source>
        <dbReference type="EMBL" id="KZT74733.1"/>
    </source>
</evidence>
<accession>A0A165UCY3</accession>
<protein>
    <submittedName>
        <fullName evidence="2">Uncharacterized protein</fullName>
    </submittedName>
</protein>
<dbReference type="EMBL" id="KV429032">
    <property type="protein sequence ID" value="KZT74733.1"/>
    <property type="molecule type" value="Genomic_DNA"/>
</dbReference>
<dbReference type="AlphaFoldDB" id="A0A165UCY3"/>
<dbReference type="Proteomes" id="UP000076727">
    <property type="component" value="Unassembled WGS sequence"/>
</dbReference>
<evidence type="ECO:0000313" key="3">
    <source>
        <dbReference type="Proteomes" id="UP000076727"/>
    </source>
</evidence>
<dbReference type="OrthoDB" id="433924at2759"/>
<dbReference type="STRING" id="1314783.A0A165UCY3"/>
<gene>
    <name evidence="2" type="ORF">DAEQUDRAFT_4099</name>
</gene>
<evidence type="ECO:0000256" key="1">
    <source>
        <dbReference type="SAM" id="MobiDB-lite"/>
    </source>
</evidence>
<sequence length="544" mass="60828">MPAELAAPMDEMTAEPPARRPAPAPSTATTTTKPTGLGRIPKKWKWTGEAFIDVEEGRAQRLCNVVLSDMTEPLPTGLRFSVCLSSADSIRFGKLHDVADLYMIARACGQVQQFVKFGPSEGSDTDAFNTLAIHLRSERSFTYARLSVDGVEAALMVVFPPFIKELSRLLKVPEIMIDAPMIGALLQWELTRQEFEDARWFKLNSDETTRPSLHPEVKALVDEKFAKNSTVNRALRILNVSKSLFKFLSTTSRPYCIWYSPADGQSGESAGMETAALRTVLAAFKAEDMGYKTDVRIAFVHIGALKSLSKLPALAERRNKQSDLRFYTYGTHESVPPERWGVHEIYPLGGIVTFTPSAILNNIIAVYELIKRIAEHPLWECYILPSVVAMLAKLTCQDQNPLALFDRGEFVFSDLLELIEEGKISLLRSPPLTRCPKGGEDPAAKWTSWQTELLRMDARGLLESSIALAAEQYSSVQPHALPEAIQTEIVRDLMGMQMQPTLMDAYRRFVVIKGKGDKHLGEDRDGIECTTVTTFDFKDDWFKN</sequence>
<reference evidence="2 3" key="1">
    <citation type="journal article" date="2016" name="Mol. Biol. Evol.">
        <title>Comparative Genomics of Early-Diverging Mushroom-Forming Fungi Provides Insights into the Origins of Lignocellulose Decay Capabilities.</title>
        <authorList>
            <person name="Nagy L.G."/>
            <person name="Riley R."/>
            <person name="Tritt A."/>
            <person name="Adam C."/>
            <person name="Daum C."/>
            <person name="Floudas D."/>
            <person name="Sun H."/>
            <person name="Yadav J.S."/>
            <person name="Pangilinan J."/>
            <person name="Larsson K.H."/>
            <person name="Matsuura K."/>
            <person name="Barry K."/>
            <person name="Labutti K."/>
            <person name="Kuo R."/>
            <person name="Ohm R.A."/>
            <person name="Bhattacharya S.S."/>
            <person name="Shirouzu T."/>
            <person name="Yoshinaga Y."/>
            <person name="Martin F.M."/>
            <person name="Grigoriev I.V."/>
            <person name="Hibbett D.S."/>
        </authorList>
    </citation>
    <scope>NUCLEOTIDE SEQUENCE [LARGE SCALE GENOMIC DNA]</scope>
    <source>
        <strain evidence="2 3">L-15889</strain>
    </source>
</reference>
<name>A0A165UCY3_9APHY</name>
<proteinExistence type="predicted"/>
<feature type="region of interest" description="Disordered" evidence="1">
    <location>
        <begin position="1"/>
        <end position="39"/>
    </location>
</feature>
<keyword evidence="3" id="KW-1185">Reference proteome</keyword>